<dbReference type="Proteomes" id="UP000774935">
    <property type="component" value="Unassembled WGS sequence"/>
</dbReference>
<reference evidence="7 8" key="1">
    <citation type="submission" date="2021-07" db="EMBL/GenBank/DDBJ databases">
        <authorList>
            <person name="Kim M.K."/>
        </authorList>
    </citation>
    <scope>NUCLEOTIDE SEQUENCE [LARGE SCALE GENOMIC DNA]</scope>
    <source>
        <strain evidence="7 8">HLY7-15</strain>
    </source>
</reference>
<dbReference type="Gene3D" id="3.60.120.10">
    <property type="entry name" value="Anthranilate synthase"/>
    <property type="match status" value="1"/>
</dbReference>
<evidence type="ECO:0000256" key="2">
    <source>
        <dbReference type="ARBA" id="ARBA00005297"/>
    </source>
</evidence>
<dbReference type="SUPFAM" id="SSF56322">
    <property type="entry name" value="ADC synthase"/>
    <property type="match status" value="1"/>
</dbReference>
<gene>
    <name evidence="7" type="ORF">KYK27_13175</name>
</gene>
<keyword evidence="8" id="KW-1185">Reference proteome</keyword>
<sequence>MADIAPGTTNSGTDSIVYSLEQVVHAAFALGLPVAAWRLPLATETTVCITFDKDLKISKPALESSPYGFVFSPFVVGEQPSIFVKADIVYSSETGHIRFSKAVTEAQKQEFIITLKQPQTTNYSWHLHASETINQQTETGFKSAVTEAIATINSGHMEKVVLSRTALKPLPSSFNLVAAYRLVLQSYPGAFVSLVSVPEVGTWLGASPEILVSIDPQKIFRTVALAGTQPALDGEPVGNAIWRQKEIEEQGMVERYILSCFKKLRLREYTEVGPRTIVAGNLMHLRTDFSVDLKEVDFPTLGTDMLELLHPTSAVCGLPKEPALTFILEHEGYNRSYYSGYLGPVNSPQGTHLYVNLRCMQLLKNEAILYAGAGITGESDAEKEWQETQHKMQTMQRILANFE</sequence>
<protein>
    <recommendedName>
        <fullName evidence="3">isochorismate synthase</fullName>
        <ecNumber evidence="3">5.4.4.2</ecNumber>
    </recommendedName>
    <alternativeName>
        <fullName evidence="5">Isochorismate mutase</fullName>
    </alternativeName>
</protein>
<dbReference type="InterPro" id="IPR005801">
    <property type="entry name" value="ADC_synthase"/>
</dbReference>
<comment type="caution">
    <text evidence="7">The sequence shown here is derived from an EMBL/GenBank/DDBJ whole genome shotgun (WGS) entry which is preliminary data.</text>
</comment>
<proteinExistence type="inferred from homology"/>
<evidence type="ECO:0000313" key="7">
    <source>
        <dbReference type="EMBL" id="MBW3366007.1"/>
    </source>
</evidence>
<evidence type="ECO:0000313" key="8">
    <source>
        <dbReference type="Proteomes" id="UP000774935"/>
    </source>
</evidence>
<evidence type="ECO:0000256" key="1">
    <source>
        <dbReference type="ARBA" id="ARBA00000799"/>
    </source>
</evidence>
<dbReference type="NCBIfam" id="TIGR00543">
    <property type="entry name" value="isochor_syn"/>
    <property type="match status" value="1"/>
</dbReference>
<dbReference type="EMBL" id="JAHWXQ010000003">
    <property type="protein sequence ID" value="MBW3366007.1"/>
    <property type="molecule type" value="Genomic_DNA"/>
</dbReference>
<organism evidence="7 8">
    <name type="scientific">Pontibacter populi</name>
    <dbReference type="NCBI Taxonomy" id="890055"/>
    <lineage>
        <taxon>Bacteria</taxon>
        <taxon>Pseudomonadati</taxon>
        <taxon>Bacteroidota</taxon>
        <taxon>Cytophagia</taxon>
        <taxon>Cytophagales</taxon>
        <taxon>Hymenobacteraceae</taxon>
        <taxon>Pontibacter</taxon>
    </lineage>
</organism>
<dbReference type="PANTHER" id="PTHR42839:SF2">
    <property type="entry name" value="ISOCHORISMATE SYNTHASE ENTC"/>
    <property type="match status" value="1"/>
</dbReference>
<dbReference type="RefSeq" id="WP_199110508.1">
    <property type="nucleotide sequence ID" value="NZ_JAHWXQ010000003.1"/>
</dbReference>
<dbReference type="EC" id="5.4.4.2" evidence="3"/>
<evidence type="ECO:0000259" key="6">
    <source>
        <dbReference type="Pfam" id="PF00425"/>
    </source>
</evidence>
<dbReference type="Pfam" id="PF00425">
    <property type="entry name" value="Chorismate_bind"/>
    <property type="match status" value="1"/>
</dbReference>
<feature type="domain" description="Chorismate-utilising enzyme C-terminal" evidence="6">
    <location>
        <begin position="139"/>
        <end position="391"/>
    </location>
</feature>
<evidence type="ECO:0000256" key="4">
    <source>
        <dbReference type="ARBA" id="ARBA00023235"/>
    </source>
</evidence>
<dbReference type="PANTHER" id="PTHR42839">
    <property type="entry name" value="ISOCHORISMATE SYNTHASE ENTC"/>
    <property type="match status" value="1"/>
</dbReference>
<accession>A0ABS6XDC5</accession>
<evidence type="ECO:0000256" key="3">
    <source>
        <dbReference type="ARBA" id="ARBA00012824"/>
    </source>
</evidence>
<comment type="catalytic activity">
    <reaction evidence="1">
        <text>chorismate = isochorismate</text>
        <dbReference type="Rhea" id="RHEA:18985"/>
        <dbReference type="ChEBI" id="CHEBI:29748"/>
        <dbReference type="ChEBI" id="CHEBI:29780"/>
        <dbReference type="EC" id="5.4.4.2"/>
    </reaction>
</comment>
<keyword evidence="4 7" id="KW-0413">Isomerase</keyword>
<name>A0ABS6XDC5_9BACT</name>
<dbReference type="InterPro" id="IPR004561">
    <property type="entry name" value="IsoChor_synthase"/>
</dbReference>
<dbReference type="GO" id="GO:0008909">
    <property type="term" value="F:isochorismate synthase activity"/>
    <property type="evidence" value="ECO:0007669"/>
    <property type="project" value="UniProtKB-EC"/>
</dbReference>
<comment type="similarity">
    <text evidence="2">Belongs to the isochorismate synthase family.</text>
</comment>
<dbReference type="InterPro" id="IPR015890">
    <property type="entry name" value="Chorismate_C"/>
</dbReference>
<evidence type="ECO:0000256" key="5">
    <source>
        <dbReference type="ARBA" id="ARBA00041564"/>
    </source>
</evidence>